<keyword evidence="5" id="KW-1185">Reference proteome</keyword>
<accession>A0A6J2UAF8</accession>
<evidence type="ECO:0000259" key="4">
    <source>
        <dbReference type="Pfam" id="PF15927"/>
    </source>
</evidence>
<evidence type="ECO:0000313" key="5">
    <source>
        <dbReference type="Proteomes" id="UP000504634"/>
    </source>
</evidence>
<dbReference type="GO" id="GO:0048487">
    <property type="term" value="F:beta-tubulin binding"/>
    <property type="evidence" value="ECO:0007669"/>
    <property type="project" value="TreeGrafter"/>
</dbReference>
<feature type="domain" description="IC97/Casc1 N-terminal" evidence="4">
    <location>
        <begin position="31"/>
        <end position="225"/>
    </location>
</feature>
<comment type="similarity">
    <text evidence="1">Belongs to the DNAI7 family.</text>
</comment>
<dbReference type="GO" id="GO:0008017">
    <property type="term" value="F:microtubule binding"/>
    <property type="evidence" value="ECO:0007669"/>
    <property type="project" value="TreeGrafter"/>
</dbReference>
<dbReference type="Proteomes" id="UP000504634">
    <property type="component" value="Unplaced"/>
</dbReference>
<dbReference type="InterPro" id="IPR031826">
    <property type="entry name" value="IC97/Casc1_N"/>
</dbReference>
<feature type="compositionally biased region" description="Polar residues" evidence="2">
    <location>
        <begin position="644"/>
        <end position="656"/>
    </location>
</feature>
<evidence type="ECO:0000259" key="3">
    <source>
        <dbReference type="Pfam" id="PF12366"/>
    </source>
</evidence>
<dbReference type="PANTHER" id="PTHR20929:SF11">
    <property type="entry name" value="DYNEIN AXONEMAL INTERMEDIATE CHAIN 7"/>
    <property type="match status" value="1"/>
</dbReference>
<evidence type="ECO:0000256" key="1">
    <source>
        <dbReference type="ARBA" id="ARBA00024332"/>
    </source>
</evidence>
<feature type="compositionally biased region" description="Polar residues" evidence="2">
    <location>
        <begin position="689"/>
        <end position="699"/>
    </location>
</feature>
<dbReference type="PANTHER" id="PTHR20929">
    <property type="entry name" value="LUNG ADENOMA SUSCEPTIBILITY 1-RELATED"/>
    <property type="match status" value="1"/>
</dbReference>
<feature type="compositionally biased region" description="Basic and acidic residues" evidence="2">
    <location>
        <begin position="342"/>
        <end position="357"/>
    </location>
</feature>
<protein>
    <submittedName>
        <fullName evidence="6">Uncharacterized protein LOC115632131 isoform X2</fullName>
    </submittedName>
</protein>
<feature type="compositionally biased region" description="Basic and acidic residues" evidence="2">
    <location>
        <begin position="706"/>
        <end position="715"/>
    </location>
</feature>
<name>A0A6J2UAF8_DROLE</name>
<dbReference type="InterPro" id="IPR023247">
    <property type="entry name" value="IC97/Dnai7-like"/>
</dbReference>
<reference evidence="6" key="1">
    <citation type="submission" date="2025-08" db="UniProtKB">
        <authorList>
            <consortium name="RefSeq"/>
        </authorList>
    </citation>
    <scope>IDENTIFICATION</scope>
    <source>
        <strain evidence="6">11010-0011.00</strain>
        <tissue evidence="6">Whole body</tissue>
    </source>
</reference>
<organism evidence="5 6">
    <name type="scientific">Drosophila lebanonensis</name>
    <name type="common">Fruit fly</name>
    <name type="synonym">Scaptodrosophila lebanonensis</name>
    <dbReference type="NCBI Taxonomy" id="7225"/>
    <lineage>
        <taxon>Eukaryota</taxon>
        <taxon>Metazoa</taxon>
        <taxon>Ecdysozoa</taxon>
        <taxon>Arthropoda</taxon>
        <taxon>Hexapoda</taxon>
        <taxon>Insecta</taxon>
        <taxon>Pterygota</taxon>
        <taxon>Neoptera</taxon>
        <taxon>Endopterygota</taxon>
        <taxon>Diptera</taxon>
        <taxon>Brachycera</taxon>
        <taxon>Muscomorpha</taxon>
        <taxon>Ephydroidea</taxon>
        <taxon>Drosophilidae</taxon>
        <taxon>Scaptodrosophila</taxon>
    </lineage>
</organism>
<feature type="region of interest" description="Disordered" evidence="2">
    <location>
        <begin position="583"/>
        <end position="605"/>
    </location>
</feature>
<feature type="region of interest" description="Disordered" evidence="2">
    <location>
        <begin position="338"/>
        <end position="359"/>
    </location>
</feature>
<evidence type="ECO:0000256" key="2">
    <source>
        <dbReference type="SAM" id="MobiDB-lite"/>
    </source>
</evidence>
<sequence length="1009" mass="118542">MVKKTNKPKKENEGIHLISEADWLAREQSYLQRLRDLKTCLSFIDEATKDYESLELEQIREKHWNHYVRCDGLPHPQYPPDIRRFIEEIRHFENINRHDVVDWTLSINERSILTQDIFCKDLTRRTQIKSSPNIGAIYEMWVQRILSTLNQMNIMLDNELEMSSIELARALEIVAMRAELQREIEILLDKLTYRVICSDDAYMVSKDGIVANYCYKSDSYNFHIWCLRDVPLRFKQMEPPLMFADLICTGVTVQLPLSILTDKLTLQCVHAFYDHYTEYCKSYEQVIDISTDNLNAGIANIEDCLINEWLMQVEIQTEMFDKLERKLKQYEENMLAQAAKESQSKSKRDEAKNKPIKEAPVVPPGMFPDPYNAFLDREQKQYIEFLDEIYHPHKLNLEREEINLRRYIMLGGVFSLIFVCKPKHTDFQKFNITLHDDGRILISLRDVVADLGRDEQVMGPLLGEAPSQLSGAQMEQALRSRLQMVQLSEHIEGKLLTTAHIRNLQRHLLPRILPSFKFPHEFKDDLEELLLVKQKKNRLKRRTEVDHELDLNQNVEFNFVDQYGPESIYPVFDRREKVMYFRSSMEHESSSEDDGQPTQTDKNMDEPTLFSMLNTFNEMQERYENKHQQITAQPNFVVKHKTPKQVQTSEPASSSAREYSSIRGRSGSRKRSRSFIHTSSTDLTKRDPNSSPLATQPSVEMSLRVPEVDSFHDEISQPTSRKSRMSTSSRRPSQKVGPIVKHWTTKYIRETEFDKEKLTITIKTDRLGLFGFAYKRYEHFPFRDWCVQPPIEEGSNEILFTLDTFHVRVVMYISNKGIRGYVTDLVKEFVAKPVKYLTIEEPIADFLEIKKRFRERNVNIFAEHDAGYYIENGYFSQKHLAAELHVYDAIAVHCKLMKFLRSSWNRLATRRNIVLCLRNPKDMTENAQVTTRVTPDNSTFVEISELCSDDLDVFKLEYKPTWRNIGMYSDLHHLINSMYPHATDVRNRDPRLMYYIRKLLTEIKPLSFS</sequence>
<feature type="domain" description="CASC1 C-terminal" evidence="3">
    <location>
        <begin position="740"/>
        <end position="961"/>
    </location>
</feature>
<dbReference type="AlphaFoldDB" id="A0A6J2UAF8"/>
<evidence type="ECO:0000313" key="6">
    <source>
        <dbReference type="RefSeq" id="XP_030385000.1"/>
    </source>
</evidence>
<dbReference type="RefSeq" id="XP_030385000.1">
    <property type="nucleotide sequence ID" value="XM_030529140.1"/>
</dbReference>
<dbReference type="Pfam" id="PF12366">
    <property type="entry name" value="Casc1_C"/>
    <property type="match status" value="1"/>
</dbReference>
<dbReference type="InterPro" id="IPR022110">
    <property type="entry name" value="CASC1_C"/>
</dbReference>
<dbReference type="Pfam" id="PF15927">
    <property type="entry name" value="Casc1_N"/>
    <property type="match status" value="1"/>
</dbReference>
<gene>
    <name evidence="6" type="primary">LOC115632131</name>
</gene>
<dbReference type="GeneID" id="115632131"/>
<proteinExistence type="inferred from homology"/>
<feature type="region of interest" description="Disordered" evidence="2">
    <location>
        <begin position="633"/>
        <end position="736"/>
    </location>
</feature>